<protein>
    <submittedName>
        <fullName evidence="4">Polysaccharide deacetylase</fullName>
    </submittedName>
</protein>
<dbReference type="PANTHER" id="PTHR31988">
    <property type="entry name" value="ESTERASE, PUTATIVE (DUF303)-RELATED"/>
    <property type="match status" value="1"/>
</dbReference>
<evidence type="ECO:0000256" key="1">
    <source>
        <dbReference type="ARBA" id="ARBA00022801"/>
    </source>
</evidence>
<evidence type="ECO:0000259" key="3">
    <source>
        <dbReference type="Pfam" id="PF03629"/>
    </source>
</evidence>
<dbReference type="SUPFAM" id="SSF52266">
    <property type="entry name" value="SGNH hydrolase"/>
    <property type="match status" value="1"/>
</dbReference>
<reference evidence="6" key="1">
    <citation type="submission" date="2017-04" db="EMBL/GenBank/DDBJ databases">
        <title>Function of individual gut microbiota members based on whole genome sequencing of pure cultures obtained from chicken caecum.</title>
        <authorList>
            <person name="Medvecky M."/>
            <person name="Cejkova D."/>
            <person name="Polansky O."/>
            <person name="Karasova D."/>
            <person name="Kubasova T."/>
            <person name="Cizek A."/>
            <person name="Rychlik I."/>
        </authorList>
    </citation>
    <scope>NUCLEOTIDE SEQUENCE [LARGE SCALE GENOMIC DNA]</scope>
    <source>
        <strain evidence="6">An43</strain>
    </source>
</reference>
<organism evidence="4 6">
    <name type="scientific">Bacteroides clarus</name>
    <dbReference type="NCBI Taxonomy" id="626929"/>
    <lineage>
        <taxon>Bacteria</taxon>
        <taxon>Pseudomonadati</taxon>
        <taxon>Bacteroidota</taxon>
        <taxon>Bacteroidia</taxon>
        <taxon>Bacteroidales</taxon>
        <taxon>Bacteroidaceae</taxon>
        <taxon>Bacteroides</taxon>
    </lineage>
</organism>
<dbReference type="InterPro" id="IPR052940">
    <property type="entry name" value="Carb_Esterase_6"/>
</dbReference>
<keyword evidence="2" id="KW-0732">Signal</keyword>
<keyword evidence="1" id="KW-0378">Hydrolase</keyword>
<sequence>MKKFLLTAAILCSLTALGQSKRNQPATVIITAGQSNTDGRVLNNALPDYIRQNKYKYCQWCYGSAGQQITGEFETFWPRMVHQARPGRWAYDAVTYYWLEQALQKDFYVIKWSLGGTAIDTGCSSTSGKYWSADPKWLAANHSTATGGKSLLLSFTENISACIDNKLDKLPEGYEIKAFLWHQGESDRHKGKNYYKNLKDVVAYVRNFLVEKTGNKRYKKLPFICGTVSRSNKQYSADVEAALYKLAKEDKNFYVIDMSKAELQRDQLHFTAEAAEYLGIEMYNKLVELGIAGKKAKKIGIK</sequence>
<evidence type="ECO:0000313" key="7">
    <source>
        <dbReference type="Proteomes" id="UP000284366"/>
    </source>
</evidence>
<dbReference type="Proteomes" id="UP000195386">
    <property type="component" value="Unassembled WGS sequence"/>
</dbReference>
<dbReference type="EMBL" id="QRZG01000047">
    <property type="protein sequence ID" value="RGV48381.1"/>
    <property type="molecule type" value="Genomic_DNA"/>
</dbReference>
<dbReference type="InterPro" id="IPR005181">
    <property type="entry name" value="SASA"/>
</dbReference>
<evidence type="ECO:0000313" key="6">
    <source>
        <dbReference type="Proteomes" id="UP000195386"/>
    </source>
</evidence>
<dbReference type="Gene3D" id="3.40.50.1110">
    <property type="entry name" value="SGNH hydrolase"/>
    <property type="match status" value="1"/>
</dbReference>
<dbReference type="PANTHER" id="PTHR31988:SF19">
    <property type="entry name" value="9-O-ACETYL-N-ACETYLNEURAMINIC ACID DEACETYLASE-RELATED"/>
    <property type="match status" value="1"/>
</dbReference>
<dbReference type="AlphaFoldDB" id="A0A1Y3YPQ2"/>
<comment type="caution">
    <text evidence="4">The sequence shown here is derived from an EMBL/GenBank/DDBJ whole genome shotgun (WGS) entry which is preliminary data.</text>
</comment>
<reference evidence="4" key="2">
    <citation type="journal article" date="2018" name="BMC Genomics">
        <title>Whole genome sequencing and function prediction of 133 gut anaerobes isolated from chicken caecum in pure cultures.</title>
        <authorList>
            <person name="Medvecky M."/>
            <person name="Cejkova D."/>
            <person name="Polansky O."/>
            <person name="Karasova D."/>
            <person name="Kubasova T."/>
            <person name="Cizek A."/>
            <person name="Rychlik I."/>
        </authorList>
    </citation>
    <scope>NUCLEOTIDE SEQUENCE</scope>
    <source>
        <strain evidence="4">An43</strain>
    </source>
</reference>
<dbReference type="GO" id="GO:0016788">
    <property type="term" value="F:hydrolase activity, acting on ester bonds"/>
    <property type="evidence" value="ECO:0007669"/>
    <property type="project" value="UniProtKB-ARBA"/>
</dbReference>
<evidence type="ECO:0000256" key="2">
    <source>
        <dbReference type="SAM" id="SignalP"/>
    </source>
</evidence>
<proteinExistence type="predicted"/>
<dbReference type="InterPro" id="IPR036514">
    <property type="entry name" value="SGNH_hydro_sf"/>
</dbReference>
<feature type="signal peptide" evidence="2">
    <location>
        <begin position="1"/>
        <end position="18"/>
    </location>
</feature>
<dbReference type="Proteomes" id="UP000284366">
    <property type="component" value="Unassembled WGS sequence"/>
</dbReference>
<dbReference type="RefSeq" id="WP_087426754.1">
    <property type="nucleotide sequence ID" value="NZ_CAMMFP010000018.1"/>
</dbReference>
<evidence type="ECO:0000313" key="5">
    <source>
        <dbReference type="EMBL" id="RGV48381.1"/>
    </source>
</evidence>
<feature type="domain" description="Sialate O-acetylesterase" evidence="3">
    <location>
        <begin position="160"/>
        <end position="286"/>
    </location>
</feature>
<gene>
    <name evidence="4" type="ORF">B5F97_15090</name>
    <name evidence="5" type="ORF">DWW09_17445</name>
</gene>
<feature type="chain" id="PRO_5033290222" evidence="2">
    <location>
        <begin position="19"/>
        <end position="302"/>
    </location>
</feature>
<evidence type="ECO:0000313" key="4">
    <source>
        <dbReference type="EMBL" id="OUN99794.1"/>
    </source>
</evidence>
<dbReference type="Pfam" id="PF03629">
    <property type="entry name" value="SASA"/>
    <property type="match status" value="1"/>
</dbReference>
<name>A0A1Y3YPQ2_9BACE</name>
<accession>A0A1Y3YPQ2</accession>
<dbReference type="EMBL" id="NFII01000018">
    <property type="protein sequence ID" value="OUN99794.1"/>
    <property type="molecule type" value="Genomic_DNA"/>
</dbReference>
<reference evidence="5 7" key="3">
    <citation type="submission" date="2018-08" db="EMBL/GenBank/DDBJ databases">
        <title>A genome reference for cultivated species of the human gut microbiota.</title>
        <authorList>
            <person name="Zou Y."/>
            <person name="Xue W."/>
            <person name="Luo G."/>
        </authorList>
    </citation>
    <scope>NUCLEOTIDE SEQUENCE [LARGE SCALE GENOMIC DNA]</scope>
    <source>
        <strain evidence="5 7">AF14-27</strain>
    </source>
</reference>